<dbReference type="SUPFAM" id="SSF52540">
    <property type="entry name" value="P-loop containing nucleoside triphosphate hydrolases"/>
    <property type="match status" value="1"/>
</dbReference>
<feature type="binding site" evidence="14">
    <location>
        <begin position="30"/>
        <end position="37"/>
    </location>
    <ligand>
        <name>ATP</name>
        <dbReference type="ChEBI" id="CHEBI:30616"/>
    </ligand>
</feature>
<evidence type="ECO:0000313" key="19">
    <source>
        <dbReference type="Proteomes" id="UP000243688"/>
    </source>
</evidence>
<dbReference type="InterPro" id="IPR014016">
    <property type="entry name" value="UvrD-like_ATP-bd"/>
</dbReference>
<dbReference type="InterPro" id="IPR014152">
    <property type="entry name" value="AddA"/>
</dbReference>
<comment type="similarity">
    <text evidence="13">Belongs to the helicase family. AddA subfamily.</text>
</comment>
<dbReference type="Pfam" id="PF00580">
    <property type="entry name" value="UvrD-helicase"/>
    <property type="match status" value="2"/>
</dbReference>
<dbReference type="HAMAP" id="MF_01451">
    <property type="entry name" value="AddA"/>
    <property type="match status" value="1"/>
</dbReference>
<dbReference type="GO" id="GO:0005829">
    <property type="term" value="C:cytosol"/>
    <property type="evidence" value="ECO:0007669"/>
    <property type="project" value="TreeGrafter"/>
</dbReference>
<comment type="catalytic activity">
    <reaction evidence="11 13">
        <text>Couples ATP hydrolysis with the unwinding of duplex DNA by translocating in the 3'-5' direction.</text>
        <dbReference type="EC" id="5.6.2.4"/>
    </reaction>
</comment>
<comment type="subunit">
    <text evidence="13">Heterodimer of AddA and AddB/RexB.</text>
</comment>
<dbReference type="NCBIfam" id="TIGR02785">
    <property type="entry name" value="addA_Gpos"/>
    <property type="match status" value="1"/>
</dbReference>
<dbReference type="Proteomes" id="UP000243688">
    <property type="component" value="Unassembled WGS sequence"/>
</dbReference>
<feature type="domain" description="UvrD-like helicase C-terminal" evidence="17">
    <location>
        <begin position="543"/>
        <end position="837"/>
    </location>
</feature>
<dbReference type="PANTHER" id="PTHR11070">
    <property type="entry name" value="UVRD / RECB / PCRA DNA HELICASE FAMILY MEMBER"/>
    <property type="match status" value="1"/>
</dbReference>
<organism evidence="18 19">
    <name type="scientific">Candidatus Reconcilbacillus cellulovorans</name>
    <dbReference type="NCBI Taxonomy" id="1906605"/>
    <lineage>
        <taxon>Bacteria</taxon>
        <taxon>Bacillati</taxon>
        <taxon>Bacillota</taxon>
        <taxon>Bacilli</taxon>
        <taxon>Bacillales</taxon>
        <taxon>Paenibacillaceae</taxon>
        <taxon>Candidatus Reconcilbacillus</taxon>
    </lineage>
</organism>
<evidence type="ECO:0000256" key="6">
    <source>
        <dbReference type="ARBA" id="ARBA00022839"/>
    </source>
</evidence>
<evidence type="ECO:0000256" key="15">
    <source>
        <dbReference type="SAM" id="MobiDB-lite"/>
    </source>
</evidence>
<evidence type="ECO:0000259" key="16">
    <source>
        <dbReference type="PROSITE" id="PS51198"/>
    </source>
</evidence>
<comment type="cofactor">
    <cofactor evidence="13">
        <name>Mg(2+)</name>
        <dbReference type="ChEBI" id="CHEBI:18420"/>
    </cofactor>
</comment>
<evidence type="ECO:0000256" key="8">
    <source>
        <dbReference type="ARBA" id="ARBA00023125"/>
    </source>
</evidence>
<dbReference type="GO" id="GO:0000724">
    <property type="term" value="P:double-strand break repair via homologous recombination"/>
    <property type="evidence" value="ECO:0007669"/>
    <property type="project" value="UniProtKB-UniRule"/>
</dbReference>
<dbReference type="Gene3D" id="3.90.320.10">
    <property type="match status" value="1"/>
</dbReference>
<dbReference type="GO" id="GO:0016887">
    <property type="term" value="F:ATP hydrolysis activity"/>
    <property type="evidence" value="ECO:0007669"/>
    <property type="project" value="RHEA"/>
</dbReference>
<dbReference type="GO" id="GO:0003690">
    <property type="term" value="F:double-stranded DNA binding"/>
    <property type="evidence" value="ECO:0007669"/>
    <property type="project" value="UniProtKB-UniRule"/>
</dbReference>
<gene>
    <name evidence="13" type="primary">addA</name>
    <name evidence="18" type="ORF">BLM47_08005</name>
</gene>
<dbReference type="InterPro" id="IPR038726">
    <property type="entry name" value="PDDEXK_AddAB-type"/>
</dbReference>
<feature type="domain" description="UvrD-like helicase ATP-binding" evidence="16">
    <location>
        <begin position="9"/>
        <end position="490"/>
    </location>
</feature>
<evidence type="ECO:0000256" key="14">
    <source>
        <dbReference type="PROSITE-ProRule" id="PRU00560"/>
    </source>
</evidence>
<dbReference type="InterPro" id="IPR011335">
    <property type="entry name" value="Restrct_endonuc-II-like"/>
</dbReference>
<dbReference type="Pfam" id="PF13361">
    <property type="entry name" value="UvrD_C"/>
    <property type="match status" value="1"/>
</dbReference>
<evidence type="ECO:0000313" key="18">
    <source>
        <dbReference type="EMBL" id="PDO10288.1"/>
    </source>
</evidence>
<sequence length="1283" mass="144585">MTASDSGQRSWTAEQLEAIGASGCDLLVSAAAGSGKTAVLVERMIRKIADDRNPTDVDRLLVVTFTNAAAAEMRERIRAALEARIAERPESARLRRQLALLGRAPITTIHAFCRDVLAEHGHRLSLDPRFRVADEVEAQLIRREVLDDLLEEEYGEGDGLFLRLADWLADEHGGDGRLAELIEGVYLFSRSHPWPDHWLEEAVARFAEAGTREAPERLEEAPGAGVWFRAALEAVRLELEGVAGRLDCALRLALTPGGPESYASTLREDLETVRRLAEAAQEGWRRVHAAFADASFGRLKASRSDGVDRSLQERVKKLRDDAKKRLEELRGTWFSRTPEQHWSELGEFAPFAGKLAELVRKFGEKYRRAKADRGLVDFSDLEHFCLAILRGPDSAPGRETPSDVALEYRERFEEVLIDEYQDTNRVQETIVALLSRERPGNRFMVGDVKQSIYRFRLAEPELFMEKMHLYSKTSGAGGRRLDLSRNFRSRAEIVEAVNFLFRRLMRRETAEIDYDADAELVCGTEELPDGGDDRRTEVWVIDRERNSIDKGVDDVGDDGAIDELAGDGADEDPEASADREEDARLEARLIARRIRELMNPARPFRVYDKRLGALRPLAFRDVAVLLRSPQNGAGAMAEELTMSGIPAFSEASEGYFEATEVDVALSLLSIVDNPLQDIPFAAVLRSPIVGLNASQLVRVRRVDGRAPFYEAAVRFVAGEGRRGEPWEERLADFIGRLERWRDEARRTPTSELVWRLLRETGYYDFCGALPGGRRRQANLRALVDRARRYETGTKKGLFGFLRLMDRLREQGKDLEQGRAFGENDDVVRIMSVHAAKGLEFPVVFLAGVGRRFNRRDEWEPFLVHRRLGIGHLAVDPEERVGRPTLPYLAIRRQLHREATAEEMRVLYVALTRAREKLILVGSTRSFRKEAAKWAYAAAGSGGGALPSFEIAEAERFLDWIGPALIDHPDASAWREAAGLELVPSIVPPEERPVWDIRIIGKSEVAAENREKPERLAQDESRLRAVSQARPVPAPASAWRDELERVLAWRYPHGPATSVRSKTSVTEMKRLAERAFSGRADGEPEPMWPAAEPFRTTLARRPRFLESRSVSPAERGSAYHAVMQRLPLVDPVDERAVVETIRNMVVRRLLSEEQARAVDPARIVRFFAHEIGRRVLASPRVMREVPFTLAIEASELETSLPVGSGETVVVQGVIDCLYETEGGFGIIDFKTDAVVGDPNEAVLRLAERYRPQLEMYSRAVESILKRAVVRRTLYFFDSGHWVEW</sequence>
<keyword evidence="4 13" id="KW-0378">Hydrolase</keyword>
<protein>
    <recommendedName>
        <fullName evidence="13">ATP-dependent helicase/nuclease subunit A</fullName>
        <ecNumber evidence="13">3.1.-.-</ecNumber>
        <ecNumber evidence="13">5.6.2.4</ecNumber>
    </recommendedName>
    <alternativeName>
        <fullName evidence="13">ATP-dependent helicase/nuclease AddA</fullName>
    </alternativeName>
    <alternativeName>
        <fullName evidence="13">DNA 3'-5' helicase AddA</fullName>
    </alternativeName>
</protein>
<dbReference type="EC" id="5.6.2.4" evidence="13"/>
<dbReference type="InterPro" id="IPR000212">
    <property type="entry name" value="DNA_helicase_UvrD/REP"/>
</dbReference>
<keyword evidence="7 13" id="KW-0067">ATP-binding</keyword>
<comment type="caution">
    <text evidence="18">The sequence shown here is derived from an EMBL/GenBank/DDBJ whole genome shotgun (WGS) entry which is preliminary data.</text>
</comment>
<dbReference type="GO" id="GO:0005524">
    <property type="term" value="F:ATP binding"/>
    <property type="evidence" value="ECO:0007669"/>
    <property type="project" value="UniProtKB-UniRule"/>
</dbReference>
<comment type="function">
    <text evidence="13">The heterodimer acts as both an ATP-dependent DNA helicase and an ATP-dependent, dual-direction single-stranded exonuclease. Recognizes the chi site generating a DNA molecule suitable for the initiation of homologous recombination. The AddA nuclease domain is required for chi fragment generation; this subunit has the helicase and 3' -&gt; 5' nuclease activities.</text>
</comment>
<dbReference type="SUPFAM" id="SSF52980">
    <property type="entry name" value="Restriction endonuclease-like"/>
    <property type="match status" value="1"/>
</dbReference>
<comment type="catalytic activity">
    <reaction evidence="12 13">
        <text>ATP + H2O = ADP + phosphate + H(+)</text>
        <dbReference type="Rhea" id="RHEA:13065"/>
        <dbReference type="ChEBI" id="CHEBI:15377"/>
        <dbReference type="ChEBI" id="CHEBI:15378"/>
        <dbReference type="ChEBI" id="CHEBI:30616"/>
        <dbReference type="ChEBI" id="CHEBI:43474"/>
        <dbReference type="ChEBI" id="CHEBI:456216"/>
        <dbReference type="EC" id="5.6.2.4"/>
    </reaction>
</comment>
<evidence type="ECO:0000259" key="17">
    <source>
        <dbReference type="PROSITE" id="PS51217"/>
    </source>
</evidence>
<evidence type="ECO:0000256" key="11">
    <source>
        <dbReference type="ARBA" id="ARBA00034617"/>
    </source>
</evidence>
<keyword evidence="3 13" id="KW-0227">DNA damage</keyword>
<name>A0A2A6DYZ5_9BACL</name>
<evidence type="ECO:0000256" key="3">
    <source>
        <dbReference type="ARBA" id="ARBA00022763"/>
    </source>
</evidence>
<evidence type="ECO:0000256" key="13">
    <source>
        <dbReference type="HAMAP-Rule" id="MF_01451"/>
    </source>
</evidence>
<dbReference type="GO" id="GO:0043138">
    <property type="term" value="F:3'-5' DNA helicase activity"/>
    <property type="evidence" value="ECO:0007669"/>
    <property type="project" value="UniProtKB-UniRule"/>
</dbReference>
<evidence type="ECO:0000256" key="12">
    <source>
        <dbReference type="ARBA" id="ARBA00048988"/>
    </source>
</evidence>
<keyword evidence="10 13" id="KW-0413">Isomerase</keyword>
<keyword evidence="2 13" id="KW-0547">Nucleotide-binding</keyword>
<dbReference type="InterPro" id="IPR011604">
    <property type="entry name" value="PDDEXK-like_dom_sf"/>
</dbReference>
<evidence type="ECO:0000256" key="5">
    <source>
        <dbReference type="ARBA" id="ARBA00022806"/>
    </source>
</evidence>
<dbReference type="GO" id="GO:0033202">
    <property type="term" value="C:DNA helicase complex"/>
    <property type="evidence" value="ECO:0007669"/>
    <property type="project" value="TreeGrafter"/>
</dbReference>
<evidence type="ECO:0000256" key="7">
    <source>
        <dbReference type="ARBA" id="ARBA00022840"/>
    </source>
</evidence>
<dbReference type="PROSITE" id="PS51217">
    <property type="entry name" value="UVRD_HELICASE_CTER"/>
    <property type="match status" value="1"/>
</dbReference>
<feature type="compositionally biased region" description="Acidic residues" evidence="15">
    <location>
        <begin position="554"/>
        <end position="575"/>
    </location>
</feature>
<keyword evidence="6 13" id="KW-0269">Exonuclease</keyword>
<evidence type="ECO:0000256" key="10">
    <source>
        <dbReference type="ARBA" id="ARBA00023235"/>
    </source>
</evidence>
<feature type="region of interest" description="Disordered" evidence="15">
    <location>
        <begin position="552"/>
        <end position="582"/>
    </location>
</feature>
<dbReference type="InterPro" id="IPR014017">
    <property type="entry name" value="DNA_helicase_UvrD-like_C"/>
</dbReference>
<dbReference type="FunFam" id="3.40.50.300:FF:001236">
    <property type="entry name" value="ATP-dependent helicase/nuclease subunit A"/>
    <property type="match status" value="1"/>
</dbReference>
<accession>A0A2A6DYZ5</accession>
<dbReference type="EMBL" id="MOXJ01000016">
    <property type="protein sequence ID" value="PDO10288.1"/>
    <property type="molecule type" value="Genomic_DNA"/>
</dbReference>
<dbReference type="EC" id="3.1.-.-" evidence="13"/>
<dbReference type="InterPro" id="IPR027417">
    <property type="entry name" value="P-loop_NTPase"/>
</dbReference>
<evidence type="ECO:0000256" key="4">
    <source>
        <dbReference type="ARBA" id="ARBA00022801"/>
    </source>
</evidence>
<dbReference type="GO" id="GO:0008408">
    <property type="term" value="F:3'-5' exonuclease activity"/>
    <property type="evidence" value="ECO:0007669"/>
    <property type="project" value="UniProtKB-UniRule"/>
</dbReference>
<keyword evidence="9 13" id="KW-0234">DNA repair</keyword>
<dbReference type="Pfam" id="PF12705">
    <property type="entry name" value="PDDEXK_1"/>
    <property type="match status" value="1"/>
</dbReference>
<proteinExistence type="inferred from homology"/>
<dbReference type="Gene3D" id="3.40.50.300">
    <property type="entry name" value="P-loop containing nucleotide triphosphate hydrolases"/>
    <property type="match status" value="4"/>
</dbReference>
<evidence type="ECO:0000256" key="9">
    <source>
        <dbReference type="ARBA" id="ARBA00023204"/>
    </source>
</evidence>
<reference evidence="18 19" key="1">
    <citation type="submission" date="2016-12" db="EMBL/GenBank/DDBJ databases">
        <title>Candidatus Reconcilibacillus cellulovorans genome.</title>
        <authorList>
            <person name="Kolinko S."/>
            <person name="Wu Y.-W."/>
            <person name="Tachea F."/>
            <person name="Denzel E."/>
            <person name="Hiras J."/>
            <person name="Baecker N."/>
            <person name="Chan L.J."/>
            <person name="Eichorst S.A."/>
            <person name="Frey D."/>
            <person name="Adams P.D."/>
            <person name="Pray T."/>
            <person name="Tanjore D."/>
            <person name="Petzold C.J."/>
            <person name="Gladden J.M."/>
            <person name="Simmons B.A."/>
            <person name="Singer S.W."/>
        </authorList>
    </citation>
    <scope>NUCLEOTIDE SEQUENCE [LARGE SCALE GENOMIC DNA]</scope>
    <source>
        <strain evidence="18">JTherm</strain>
    </source>
</reference>
<evidence type="ECO:0000256" key="1">
    <source>
        <dbReference type="ARBA" id="ARBA00022722"/>
    </source>
</evidence>
<keyword evidence="5 13" id="KW-0347">Helicase</keyword>
<dbReference type="PANTHER" id="PTHR11070:SF48">
    <property type="entry name" value="ATP-DEPENDENT HELICASE_NUCLEASE SUBUNIT A"/>
    <property type="match status" value="1"/>
</dbReference>
<keyword evidence="8 13" id="KW-0238">DNA-binding</keyword>
<keyword evidence="1 13" id="KW-0540">Nuclease</keyword>
<evidence type="ECO:0000256" key="2">
    <source>
        <dbReference type="ARBA" id="ARBA00022741"/>
    </source>
</evidence>
<dbReference type="PROSITE" id="PS51198">
    <property type="entry name" value="UVRD_HELICASE_ATP_BIND"/>
    <property type="match status" value="1"/>
</dbReference>